<dbReference type="InterPro" id="IPR019575">
    <property type="entry name" value="Nuop51_4Fe4S-bd"/>
</dbReference>
<comment type="caution">
    <text evidence="2">The sequence shown here is derived from an EMBL/GenBank/DDBJ whole genome shotgun (WGS) entry which is preliminary data.</text>
</comment>
<feature type="domain" description="NADH-ubiquinone oxidoreductase 51kDa subunit iron-sulphur binding" evidence="1">
    <location>
        <begin position="61"/>
        <end position="106"/>
    </location>
</feature>
<evidence type="ECO:0000313" key="2">
    <source>
        <dbReference type="EMBL" id="TCP21418.1"/>
    </source>
</evidence>
<dbReference type="Proteomes" id="UP000295733">
    <property type="component" value="Unassembled WGS sequence"/>
</dbReference>
<dbReference type="InterPro" id="IPR009051">
    <property type="entry name" value="Helical_ferredxn"/>
</dbReference>
<evidence type="ECO:0000259" key="1">
    <source>
        <dbReference type="SMART" id="SM00928"/>
    </source>
</evidence>
<dbReference type="PRINTS" id="PR00419">
    <property type="entry name" value="ADXRDTASE"/>
</dbReference>
<proteinExistence type="predicted"/>
<dbReference type="SUPFAM" id="SSF140490">
    <property type="entry name" value="Nqo1C-terminal domain-like"/>
    <property type="match status" value="1"/>
</dbReference>
<evidence type="ECO:0000313" key="3">
    <source>
        <dbReference type="Proteomes" id="UP000295733"/>
    </source>
</evidence>
<dbReference type="AlphaFoldDB" id="A0A4R2NJD1"/>
<dbReference type="Gene3D" id="3.50.50.60">
    <property type="entry name" value="FAD/NAD(P)-binding domain"/>
    <property type="match status" value="2"/>
</dbReference>
<sequence length="666" mass="72716">MTRVAFGVWDGTVHVAAPGAVDDGADPLVLENFDEFDEGNAIRAFFGDRGFLVFDDSVSLIDALYYYMAKAAEQSCGACTPCRMGTVLVRDALDRMRRGLDAPLDLDQIATLGAQMRETSLCGLGQTCAVALLGAVQHFRERLEAETATGRPIKAQHGMAYVTAPCIEACPSKINVPRYIDYVRDGKPENSLGVLLQKYPMAATCGRVCVRYCEQACRRKFVDEAVGIKTLKRYVADQQSGPHALKFTRDMIRKPLNPDMRVAVVGAGPAGISCAYHLLLRGYHVDVFEKSSQAGGMAQIGIPSYRLPKDTLALETDIIADLGGRFLFGQQLGRDFSIDDLFAQGYKAVFLGLGCQAGSQLRVEGENPATAGYFSGIDFLLKVHDHVDGIAPLALSGEVLVVGGGNVAMDCVRSALRLGAENVHVIYRRTLADMPADPHEIEDAKAEGVRFHTLCNPVRILTENGRVTGVELARMEQTEPGESGRRKVRPIPGSEFTMKCDALIAAIGQQVEDGALIAEDGIDLDRWQCVAADGTTLATSRPGVFAGGDCVTGPSTLIYAMAAGLKAARNIDDWVQRGSVRFFKRSRMRRLIADNRMLANDVVETPVRNAYRVHNPELDPELRKHMFEEVEQTISAKEAYAEAQRCMRCYRVYSVVTKHPIPEGAR</sequence>
<dbReference type="InterPro" id="IPR023753">
    <property type="entry name" value="FAD/NAD-binding_dom"/>
</dbReference>
<reference evidence="2 3" key="1">
    <citation type="submission" date="2019-03" db="EMBL/GenBank/DDBJ databases">
        <title>Genomic Encyclopedia of Type Strains, Phase IV (KMG-IV): sequencing the most valuable type-strain genomes for metagenomic binning, comparative biology and taxonomic classification.</title>
        <authorList>
            <person name="Goeker M."/>
        </authorList>
    </citation>
    <scope>NUCLEOTIDE SEQUENCE [LARGE SCALE GENOMIC DNA]</scope>
    <source>
        <strain evidence="2 3">DSM 2781</strain>
    </source>
</reference>
<dbReference type="SUPFAM" id="SSF51971">
    <property type="entry name" value="Nucleotide-binding domain"/>
    <property type="match status" value="1"/>
</dbReference>
<organism evidence="2 3">
    <name type="scientific">Rhodovulum adriaticum</name>
    <name type="common">Rhodopseudomonas adriatica</name>
    <dbReference type="NCBI Taxonomy" id="35804"/>
    <lineage>
        <taxon>Bacteria</taxon>
        <taxon>Pseudomonadati</taxon>
        <taxon>Pseudomonadota</taxon>
        <taxon>Alphaproteobacteria</taxon>
        <taxon>Rhodobacterales</taxon>
        <taxon>Paracoccaceae</taxon>
        <taxon>Rhodovulum</taxon>
    </lineage>
</organism>
<gene>
    <name evidence="2" type="ORF">EV656_11170</name>
</gene>
<name>A0A4R2NJD1_RHOAD</name>
<dbReference type="EMBL" id="SLXL01000011">
    <property type="protein sequence ID" value="TCP21418.1"/>
    <property type="molecule type" value="Genomic_DNA"/>
</dbReference>
<protein>
    <submittedName>
        <fullName evidence="2">Formate dehydrogenase beta subunit</fullName>
    </submittedName>
</protein>
<dbReference type="PANTHER" id="PTHR42783">
    <property type="entry name" value="GLUTAMATE SYNTHASE [NADPH] SMALL CHAIN"/>
    <property type="match status" value="1"/>
</dbReference>
<keyword evidence="3" id="KW-1185">Reference proteome</keyword>
<accession>A0A4R2NJD1</accession>
<dbReference type="GO" id="GO:0016491">
    <property type="term" value="F:oxidoreductase activity"/>
    <property type="evidence" value="ECO:0007669"/>
    <property type="project" value="InterPro"/>
</dbReference>
<dbReference type="Gene3D" id="1.10.1060.10">
    <property type="entry name" value="Alpha-helical ferredoxin"/>
    <property type="match status" value="1"/>
</dbReference>
<dbReference type="SUPFAM" id="SSF46548">
    <property type="entry name" value="alpha-helical ferredoxin"/>
    <property type="match status" value="2"/>
</dbReference>
<dbReference type="Pfam" id="PF10589">
    <property type="entry name" value="NADH_4Fe-4S"/>
    <property type="match status" value="1"/>
</dbReference>
<dbReference type="SMART" id="SM00928">
    <property type="entry name" value="NADH_4Fe-4S"/>
    <property type="match status" value="1"/>
</dbReference>
<dbReference type="OrthoDB" id="9803192at2"/>
<dbReference type="Pfam" id="PF14691">
    <property type="entry name" value="Fer4_20"/>
    <property type="match status" value="1"/>
</dbReference>
<dbReference type="RefSeq" id="WP_132604858.1">
    <property type="nucleotide sequence ID" value="NZ_NRRP01000017.1"/>
</dbReference>
<dbReference type="GO" id="GO:0051539">
    <property type="term" value="F:4 iron, 4 sulfur cluster binding"/>
    <property type="evidence" value="ECO:0007669"/>
    <property type="project" value="InterPro"/>
</dbReference>
<dbReference type="InterPro" id="IPR037207">
    <property type="entry name" value="Nuop51_4Fe4S-bd_sf"/>
</dbReference>
<dbReference type="PANTHER" id="PTHR42783:SF3">
    <property type="entry name" value="GLUTAMATE SYNTHASE [NADPH] SMALL CHAIN-RELATED"/>
    <property type="match status" value="1"/>
</dbReference>
<dbReference type="Pfam" id="PF07992">
    <property type="entry name" value="Pyr_redox_2"/>
    <property type="match status" value="1"/>
</dbReference>
<dbReference type="InterPro" id="IPR028261">
    <property type="entry name" value="DPD_II"/>
</dbReference>
<dbReference type="InterPro" id="IPR036188">
    <property type="entry name" value="FAD/NAD-bd_sf"/>
</dbReference>